<dbReference type="Proteomes" id="UP000306954">
    <property type="component" value="Unassembled WGS sequence"/>
</dbReference>
<dbReference type="InterPro" id="IPR001382">
    <property type="entry name" value="Glyco_hydro_47"/>
</dbReference>
<evidence type="ECO:0000256" key="8">
    <source>
        <dbReference type="ARBA" id="ARBA00047669"/>
    </source>
</evidence>
<dbReference type="InterPro" id="IPR012341">
    <property type="entry name" value="6hp_glycosidase-like_sf"/>
</dbReference>
<feature type="active site" description="Proton donor" evidence="10">
    <location>
        <position position="449"/>
    </location>
</feature>
<comment type="catalytic activity">
    <reaction evidence="8">
        <text>N(4)-(alpha-D-Man-(1-&gt;2)-alpha-D-Man-(1-&gt;2)-alpha-D-Man-(1-&gt;3)-[alpha-D-Man-(1-&gt;3)-[alpha-D-Man-(1-&gt;2)-alpha-D-Man-(1-&gt;6)]-alpha-D-Man-(1-&gt;6)]-beta-D-Man-(1-&gt;4)-beta-D-GlcNAc-(1-&gt;4)-beta-D-GlcNAc)-L-asparaginyl-[protein] (N-glucan mannose isomer 8A1,2,3B1,3) + 3 H2O = N(4)-(alpha-D-Man-(1-&gt;3)-[alpha-D-Man-(1-&gt;3)-[alpha-D-Man-(1-&gt;6)]-alpha-D-Man-(1-&gt;6)]-beta-D-Man-(1-&gt;4)-beta-D-GlcNAc-(1-&gt;4)-beta-D-GlcNAc)-L-asparaginyl-[protein] (N-glucan mannose isomer 5A1,2) + 3 beta-D-mannose</text>
        <dbReference type="Rhea" id="RHEA:56028"/>
        <dbReference type="Rhea" id="RHEA-COMP:14358"/>
        <dbReference type="Rhea" id="RHEA-COMP:14367"/>
        <dbReference type="ChEBI" id="CHEBI:15377"/>
        <dbReference type="ChEBI" id="CHEBI:28563"/>
        <dbReference type="ChEBI" id="CHEBI:59087"/>
        <dbReference type="ChEBI" id="CHEBI:60628"/>
        <dbReference type="EC" id="3.2.1.113"/>
    </reaction>
</comment>
<dbReference type="EMBL" id="SPOF01000070">
    <property type="protein sequence ID" value="TIB07986.1"/>
    <property type="molecule type" value="Genomic_DNA"/>
</dbReference>
<protein>
    <recommendedName>
        <fullName evidence="12">alpha-1,2-Mannosidase</fullName>
        <ecNumber evidence="12">3.2.1.-</ecNumber>
    </recommendedName>
</protein>
<evidence type="ECO:0000256" key="5">
    <source>
        <dbReference type="ARBA" id="ARBA00022801"/>
    </source>
</evidence>
<keyword evidence="13" id="KW-1133">Transmembrane helix</keyword>
<sequence length="569" mass="65342">MHGIWSKKLALKILFIGIGIGLLLNHYFTRINHSKYKVLNSQPKKLIVKDKNLDLPTHGLYLGPDFPKRDAVKSAFKHAWFAYERDAWGSDEYHPISQSGSNLSNSAGIGYTIIDSLDTIQLMGLTDEYARARNWIENELSFDVDDKFNTFETTIRVLGGLLSSYYLSSNPFSQNPSNPDPLYLNLAADLGERLVSSFDQDSGLPLSFVNLHRMEGISDQDNRGFISTAEAASLQLEFKYLSQLLDDSLFWRKSEGVMQLIKDAPKRDGLVPIFIDLHNNSPHVKNFYFSSIRLGSRADSYYEYLLKQYLQTASTEHVYKDMYDTARRGIKRHLLKMTQGPKKMVHTIELTPKRGIERRDSCLSLFCHVLTTFSDLNTGHTTSKTIWCVCFLPGLFLLGVHEGKSHLPLDQSTFTTQQREDWWVGEELLKTCHQKYDTYTSTKSGLSPEIIHFHQVGDYRGQKEDWYIKPSRGEDTIDGRYILRPETVESIFIAFRLSGNNKYREWGWSIFESIEKHAKINSGGYASIMNVNKVPVDHEDKMETFLLSETFKYLYLLFEDNSVAPLDMQ</sequence>
<dbReference type="InterPro" id="IPR050749">
    <property type="entry name" value="Glycosyl_Hydrolase_47"/>
</dbReference>
<evidence type="ECO:0000313" key="15">
    <source>
        <dbReference type="Proteomes" id="UP000306954"/>
    </source>
</evidence>
<feature type="active site" evidence="10">
    <location>
        <position position="299"/>
    </location>
</feature>
<dbReference type="GO" id="GO:0005783">
    <property type="term" value="C:endoplasmic reticulum"/>
    <property type="evidence" value="ECO:0007669"/>
    <property type="project" value="TreeGrafter"/>
</dbReference>
<feature type="active site" description="Proton donor" evidence="10">
    <location>
        <position position="152"/>
    </location>
</feature>
<dbReference type="PANTHER" id="PTHR11742:SF55">
    <property type="entry name" value="ENDOPLASMIC RETICULUM MANNOSYL-OLIGOSACCHARIDE 1,2-ALPHA-MANNOSIDASE"/>
    <property type="match status" value="1"/>
</dbReference>
<dbReference type="SUPFAM" id="SSF48225">
    <property type="entry name" value="Seven-hairpin glycosidases"/>
    <property type="match status" value="1"/>
</dbReference>
<accession>A0A4T0JKG8</accession>
<feature type="transmembrane region" description="Helical" evidence="13">
    <location>
        <begin position="9"/>
        <end position="28"/>
    </location>
</feature>
<name>A0A4T0JKG8_WALIC</name>
<evidence type="ECO:0000256" key="3">
    <source>
        <dbReference type="ARBA" id="ARBA00007658"/>
    </source>
</evidence>
<dbReference type="GO" id="GO:0005975">
    <property type="term" value="P:carbohydrate metabolic process"/>
    <property type="evidence" value="ECO:0007669"/>
    <property type="project" value="InterPro"/>
</dbReference>
<evidence type="ECO:0000256" key="13">
    <source>
        <dbReference type="SAM" id="Phobius"/>
    </source>
</evidence>
<evidence type="ECO:0000256" key="6">
    <source>
        <dbReference type="ARBA" id="ARBA00022837"/>
    </source>
</evidence>
<dbReference type="GO" id="GO:0005509">
    <property type="term" value="F:calcium ion binding"/>
    <property type="evidence" value="ECO:0007669"/>
    <property type="project" value="InterPro"/>
</dbReference>
<evidence type="ECO:0000256" key="11">
    <source>
        <dbReference type="PIRSR" id="PIRSR601382-3"/>
    </source>
</evidence>
<evidence type="ECO:0000256" key="10">
    <source>
        <dbReference type="PIRSR" id="PIRSR601382-1"/>
    </source>
</evidence>
<comment type="similarity">
    <text evidence="3 12">Belongs to the glycosyl hydrolase 47 family.</text>
</comment>
<keyword evidence="5 12" id="KW-0378">Hydrolase</keyword>
<dbReference type="GO" id="GO:0036503">
    <property type="term" value="P:ERAD pathway"/>
    <property type="evidence" value="ECO:0007669"/>
    <property type="project" value="UniProtKB-ARBA"/>
</dbReference>
<comment type="catalytic activity">
    <reaction evidence="9">
        <text>N(4)-(alpha-D-Man-(1-&gt;2)-alpha-D-Man-(1-&gt;2)-alpha-D-Man-(1-&gt;3)-[alpha-D-Man-(1-&gt;2)-alpha-D-Man-(1-&gt;3)-[alpha-D-Man-(1-&gt;2)-alpha-D-Man-(1-&gt;6)]-alpha-D-Man-(1-&gt;6)]-beta-D-Man-(1-&gt;4)-beta-D-GlcNAc-(1-&gt;4)-beta-D-GlcNAc)-L-asparaginyl-[protein] (N-glucan mannose isomer 9A1,2,3B1,2,3) + 4 H2O = N(4)-(alpha-D-Man-(1-&gt;3)-[alpha-D-Man-(1-&gt;3)-[alpha-D-Man-(1-&gt;6)]-alpha-D-Man-(1-&gt;6)]-beta-D-Man-(1-&gt;4)-beta-D-GlcNAc-(1-&gt;4)-beta-D-GlcNAc)-L-asparaginyl-[protein] (N-glucan mannose isomer 5A1,2) + 4 beta-D-mannose</text>
        <dbReference type="Rhea" id="RHEA:56008"/>
        <dbReference type="Rhea" id="RHEA-COMP:14356"/>
        <dbReference type="Rhea" id="RHEA-COMP:14367"/>
        <dbReference type="ChEBI" id="CHEBI:15377"/>
        <dbReference type="ChEBI" id="CHEBI:28563"/>
        <dbReference type="ChEBI" id="CHEBI:59087"/>
        <dbReference type="ChEBI" id="CHEBI:139493"/>
        <dbReference type="EC" id="3.2.1.113"/>
    </reaction>
</comment>
<evidence type="ECO:0000256" key="4">
    <source>
        <dbReference type="ARBA" id="ARBA00022723"/>
    </source>
</evidence>
<feature type="disulfide bond" evidence="11">
    <location>
        <begin position="390"/>
        <end position="432"/>
    </location>
</feature>
<keyword evidence="13" id="KW-0472">Membrane</keyword>
<dbReference type="Gene3D" id="1.50.10.10">
    <property type="match status" value="1"/>
</dbReference>
<evidence type="ECO:0000256" key="12">
    <source>
        <dbReference type="RuleBase" id="RU361193"/>
    </source>
</evidence>
<proteinExistence type="inferred from homology"/>
<dbReference type="PANTHER" id="PTHR11742">
    <property type="entry name" value="MANNOSYL-OLIGOSACCHARIDE ALPHA-1,2-MANNOSIDASE-RELATED"/>
    <property type="match status" value="1"/>
</dbReference>
<comment type="cofactor">
    <cofactor evidence="1">
        <name>Ca(2+)</name>
        <dbReference type="ChEBI" id="CHEBI:29108"/>
    </cofactor>
</comment>
<dbReference type="InterPro" id="IPR036026">
    <property type="entry name" value="Seven-hairpin_glycosidases"/>
</dbReference>
<comment type="caution">
    <text evidence="14">The sequence shown here is derived from an EMBL/GenBank/DDBJ whole genome shotgun (WGS) entry which is preliminary data.</text>
</comment>
<organism evidence="14 15">
    <name type="scientific">Wallemia ichthyophaga</name>
    <dbReference type="NCBI Taxonomy" id="245174"/>
    <lineage>
        <taxon>Eukaryota</taxon>
        <taxon>Fungi</taxon>
        <taxon>Dikarya</taxon>
        <taxon>Basidiomycota</taxon>
        <taxon>Wallemiomycotina</taxon>
        <taxon>Wallemiomycetes</taxon>
        <taxon>Wallemiales</taxon>
        <taxon>Wallemiaceae</taxon>
        <taxon>Wallemia</taxon>
    </lineage>
</organism>
<keyword evidence="7 11" id="KW-1015">Disulfide bond</keyword>
<dbReference type="Pfam" id="PF01532">
    <property type="entry name" value="Glyco_hydro_47"/>
    <property type="match status" value="1"/>
</dbReference>
<keyword evidence="4" id="KW-0479">Metal-binding</keyword>
<dbReference type="GO" id="GO:0016020">
    <property type="term" value="C:membrane"/>
    <property type="evidence" value="ECO:0007669"/>
    <property type="project" value="InterPro"/>
</dbReference>
<gene>
    <name evidence="14" type="ORF">E3P90_03849</name>
</gene>
<keyword evidence="13" id="KW-0812">Transmembrane</keyword>
<evidence type="ECO:0000256" key="1">
    <source>
        <dbReference type="ARBA" id="ARBA00001913"/>
    </source>
</evidence>
<reference evidence="14 15" key="1">
    <citation type="submission" date="2019-03" db="EMBL/GenBank/DDBJ databases">
        <title>Sequencing 23 genomes of Wallemia ichthyophaga.</title>
        <authorList>
            <person name="Gostincar C."/>
        </authorList>
    </citation>
    <scope>NUCLEOTIDE SEQUENCE [LARGE SCALE GENOMIC DNA]</scope>
    <source>
        <strain evidence="14 15">EXF-8621</strain>
    </source>
</reference>
<evidence type="ECO:0000256" key="2">
    <source>
        <dbReference type="ARBA" id="ARBA00004922"/>
    </source>
</evidence>
<dbReference type="PRINTS" id="PR00747">
    <property type="entry name" value="GLYHDRLASE47"/>
</dbReference>
<evidence type="ECO:0000313" key="14">
    <source>
        <dbReference type="EMBL" id="TIB07986.1"/>
    </source>
</evidence>
<keyword evidence="6" id="KW-0106">Calcium</keyword>
<evidence type="ECO:0000256" key="7">
    <source>
        <dbReference type="ARBA" id="ARBA00023157"/>
    </source>
</evidence>
<dbReference type="AlphaFoldDB" id="A0A4T0JKG8"/>
<keyword evidence="12" id="KW-0326">Glycosidase</keyword>
<dbReference type="EC" id="3.2.1.-" evidence="12"/>
<feature type="active site" evidence="10">
    <location>
        <position position="486"/>
    </location>
</feature>
<evidence type="ECO:0000256" key="9">
    <source>
        <dbReference type="ARBA" id="ARBA00048605"/>
    </source>
</evidence>
<comment type="pathway">
    <text evidence="2">Protein modification; protein glycosylation.</text>
</comment>
<dbReference type="GO" id="GO:0004571">
    <property type="term" value="F:mannosyl-oligosaccharide 1,2-alpha-mannosidase activity"/>
    <property type="evidence" value="ECO:0007669"/>
    <property type="project" value="UniProtKB-EC"/>
</dbReference>